<evidence type="ECO:0000256" key="2">
    <source>
        <dbReference type="ARBA" id="ARBA00022670"/>
    </source>
</evidence>
<keyword evidence="5 9" id="KW-0862">Zinc</keyword>
<keyword evidence="7 9" id="KW-0482">Metalloprotease</keyword>
<feature type="active site" description="Proton donor/acceptor" evidence="9">
    <location>
        <position position="200"/>
    </location>
</feature>
<feature type="signal peptide" evidence="11">
    <location>
        <begin position="1"/>
        <end position="22"/>
    </location>
</feature>
<comment type="catalytic activity">
    <reaction evidence="1 9 10">
        <text>D-alanyl-D-alanine + H2O = 2 D-alanine</text>
        <dbReference type="Rhea" id="RHEA:20661"/>
        <dbReference type="ChEBI" id="CHEBI:15377"/>
        <dbReference type="ChEBI" id="CHEBI:57416"/>
        <dbReference type="ChEBI" id="CHEBI:57822"/>
        <dbReference type="EC" id="3.4.13.22"/>
    </reaction>
</comment>
<name>A0A385Z5N9_9PSED</name>
<dbReference type="EMBL" id="CP032419">
    <property type="protein sequence ID" value="AYC34466.1"/>
    <property type="molecule type" value="Genomic_DNA"/>
</dbReference>
<gene>
    <name evidence="9" type="primary">ddpX</name>
    <name evidence="12" type="ORF">D3880_19745</name>
</gene>
<dbReference type="InterPro" id="IPR009045">
    <property type="entry name" value="Zn_M74/Hedgehog-like"/>
</dbReference>
<dbReference type="Proteomes" id="UP000265560">
    <property type="component" value="Chromosome"/>
</dbReference>
<protein>
    <recommendedName>
        <fullName evidence="9 10">D-alanyl-D-alanine dipeptidase</fullName>
        <shortName evidence="9 10">D-Ala-D-Ala dipeptidase</shortName>
        <ecNumber evidence="9 10">3.4.13.22</ecNumber>
    </recommendedName>
</protein>
<evidence type="ECO:0000256" key="6">
    <source>
        <dbReference type="ARBA" id="ARBA00022997"/>
    </source>
</evidence>
<evidence type="ECO:0000256" key="1">
    <source>
        <dbReference type="ARBA" id="ARBA00001362"/>
    </source>
</evidence>
<dbReference type="RefSeq" id="WP_119895119.1">
    <property type="nucleotide sequence ID" value="NZ_CP032419.1"/>
</dbReference>
<keyword evidence="13" id="KW-1185">Reference proteome</keyword>
<evidence type="ECO:0000313" key="12">
    <source>
        <dbReference type="EMBL" id="AYC34466.1"/>
    </source>
</evidence>
<evidence type="ECO:0000313" key="13">
    <source>
        <dbReference type="Proteomes" id="UP000265560"/>
    </source>
</evidence>
<dbReference type="GO" id="GO:0008237">
    <property type="term" value="F:metallopeptidase activity"/>
    <property type="evidence" value="ECO:0007669"/>
    <property type="project" value="UniProtKB-KW"/>
</dbReference>
<comment type="function">
    <text evidence="9 10">Catalyzes hydrolysis of the D-alanyl-D-alanine dipeptide.</text>
</comment>
<dbReference type="AlphaFoldDB" id="A0A385Z5N9"/>
<dbReference type="InterPro" id="IPR000755">
    <property type="entry name" value="A_A_dipeptidase"/>
</dbReference>
<evidence type="ECO:0000256" key="9">
    <source>
        <dbReference type="HAMAP-Rule" id="MF_01924"/>
    </source>
</evidence>
<keyword evidence="4 9" id="KW-0378">Hydrolase</keyword>
<organism evidence="12 13">
    <name type="scientific">Pseudomonas cavernae</name>
    <dbReference type="NCBI Taxonomy" id="2320867"/>
    <lineage>
        <taxon>Bacteria</taxon>
        <taxon>Pseudomonadati</taxon>
        <taxon>Pseudomonadota</taxon>
        <taxon>Gammaproteobacteria</taxon>
        <taxon>Pseudomonadales</taxon>
        <taxon>Pseudomonadaceae</taxon>
        <taxon>Pseudomonas</taxon>
    </lineage>
</organism>
<reference evidence="13" key="1">
    <citation type="submission" date="2018-09" db="EMBL/GenBank/DDBJ databases">
        <authorList>
            <person name="Zhu H."/>
        </authorList>
    </citation>
    <scope>NUCLEOTIDE SEQUENCE [LARGE SCALE GENOMIC DNA]</scope>
    <source>
        <strain evidence="13">K2W31S-8</strain>
    </source>
</reference>
<dbReference type="HAMAP" id="MF_01924">
    <property type="entry name" value="A_A_dipeptidase"/>
    <property type="match status" value="1"/>
</dbReference>
<dbReference type="GO" id="GO:0071555">
    <property type="term" value="P:cell wall organization"/>
    <property type="evidence" value="ECO:0007669"/>
    <property type="project" value="UniProtKB-KW"/>
</dbReference>
<evidence type="ECO:0000256" key="4">
    <source>
        <dbReference type="ARBA" id="ARBA00022801"/>
    </source>
</evidence>
<keyword evidence="8 10" id="KW-0961">Cell wall biogenesis/degradation</keyword>
<evidence type="ECO:0000256" key="3">
    <source>
        <dbReference type="ARBA" id="ARBA00022723"/>
    </source>
</evidence>
<evidence type="ECO:0000256" key="8">
    <source>
        <dbReference type="ARBA" id="ARBA00023316"/>
    </source>
</evidence>
<evidence type="ECO:0000256" key="10">
    <source>
        <dbReference type="PIRNR" id="PIRNR026671"/>
    </source>
</evidence>
<dbReference type="PANTHER" id="PTHR43126">
    <property type="entry name" value="D-ALANYL-D-ALANINE DIPEPTIDASE"/>
    <property type="match status" value="1"/>
</dbReference>
<dbReference type="Gene3D" id="3.30.1380.10">
    <property type="match status" value="1"/>
</dbReference>
<dbReference type="GO" id="GO:0006508">
    <property type="term" value="P:proteolysis"/>
    <property type="evidence" value="ECO:0007669"/>
    <property type="project" value="UniProtKB-KW"/>
</dbReference>
<dbReference type="GO" id="GO:0160237">
    <property type="term" value="F:D-Ala-D-Ala dipeptidase activity"/>
    <property type="evidence" value="ECO:0007669"/>
    <property type="project" value="UniProtKB-EC"/>
</dbReference>
<dbReference type="EC" id="3.4.13.22" evidence="9 10"/>
<accession>A0A385Z5N9</accession>
<dbReference type="KEGG" id="pcav:D3880_19745"/>
<comment type="similarity">
    <text evidence="9 10">Belongs to the peptidase M15D family.</text>
</comment>
<feature type="site" description="Transition state stabilizer" evidence="9">
    <location>
        <position position="90"/>
    </location>
</feature>
<dbReference type="Pfam" id="PF01427">
    <property type="entry name" value="Peptidase_M15"/>
    <property type="match status" value="1"/>
</dbReference>
<feature type="binding site" evidence="9">
    <location>
        <position position="135"/>
    </location>
    <ligand>
        <name>Zn(2+)</name>
        <dbReference type="ChEBI" id="CHEBI:29105"/>
        <note>catalytic</note>
    </ligand>
</feature>
<keyword evidence="2 9" id="KW-0645">Protease</keyword>
<dbReference type="PANTHER" id="PTHR43126:SF1">
    <property type="entry name" value="D-ALANYL-D-ALANINE DIPEPTIDASE"/>
    <property type="match status" value="1"/>
</dbReference>
<dbReference type="GO" id="GO:0008270">
    <property type="term" value="F:zinc ion binding"/>
    <property type="evidence" value="ECO:0007669"/>
    <property type="project" value="UniProtKB-UniRule"/>
</dbReference>
<dbReference type="PROSITE" id="PS51257">
    <property type="entry name" value="PROKAR_LIPOPROTEIN"/>
    <property type="match status" value="1"/>
</dbReference>
<keyword evidence="11" id="KW-0732">Signal</keyword>
<keyword evidence="6 9" id="KW-0224">Dipeptidase</keyword>
<dbReference type="SUPFAM" id="SSF55166">
    <property type="entry name" value="Hedgehog/DD-peptidase"/>
    <property type="match status" value="1"/>
</dbReference>
<comment type="cofactor">
    <cofactor evidence="9">
        <name>Zn(2+)</name>
        <dbReference type="ChEBI" id="CHEBI:29105"/>
    </cofactor>
    <text evidence="9">Binds 1 zinc ion per subunit.</text>
</comment>
<feature type="binding site" evidence="9">
    <location>
        <position position="142"/>
    </location>
    <ligand>
        <name>Zn(2+)</name>
        <dbReference type="ChEBI" id="CHEBI:29105"/>
        <note>catalytic</note>
    </ligand>
</feature>
<feature type="binding site" evidence="9">
    <location>
        <position position="203"/>
    </location>
    <ligand>
        <name>Zn(2+)</name>
        <dbReference type="ChEBI" id="CHEBI:29105"/>
        <note>catalytic</note>
    </ligand>
</feature>
<proteinExistence type="inferred from homology"/>
<dbReference type="OrthoDB" id="9804204at2"/>
<feature type="chain" id="PRO_5017272519" description="D-alanyl-D-alanine dipeptidase" evidence="11">
    <location>
        <begin position="23"/>
        <end position="221"/>
    </location>
</feature>
<evidence type="ECO:0000256" key="7">
    <source>
        <dbReference type="ARBA" id="ARBA00023049"/>
    </source>
</evidence>
<evidence type="ECO:0000256" key="11">
    <source>
        <dbReference type="SAM" id="SignalP"/>
    </source>
</evidence>
<keyword evidence="3 9" id="KW-0479">Metal-binding</keyword>
<sequence length="221" mass="25394">MKRLFALALLLLLAACATQRPADFVYLDQLLCCATYDARYYNGDNFVGRRIDGYRTGRVILSRQAASALAAAERDAQRHGLRLKIFDGYRPQRAVDDFKRWASAVQDSRMKARYYPEVDKRDLFRLGYIAKKSGHSRGSTLDLTLVDAKTGQELDMGSAFDFFGPVAHHDTPRITPAQASNRTLLRDLMVRHGFQPYSAEWWHYTLRNEPYPKAYFDFPLQ</sequence>
<dbReference type="PIRSF" id="PIRSF026671">
    <property type="entry name" value="AA_dipeptidase"/>
    <property type="match status" value="1"/>
</dbReference>
<dbReference type="CDD" id="cd14817">
    <property type="entry name" value="D-Ala-D-Ala_dipeptidase_VanX"/>
    <property type="match status" value="1"/>
</dbReference>
<evidence type="ECO:0000256" key="5">
    <source>
        <dbReference type="ARBA" id="ARBA00022833"/>
    </source>
</evidence>